<accession>A0A2A6C5L9</accession>
<dbReference type="Gene3D" id="1.25.40.20">
    <property type="entry name" value="Ankyrin repeat-containing domain"/>
    <property type="match status" value="2"/>
</dbReference>
<dbReference type="SMART" id="SM00248">
    <property type="entry name" value="ANK"/>
    <property type="match status" value="5"/>
</dbReference>
<dbReference type="Pfam" id="PF12796">
    <property type="entry name" value="Ank_2"/>
    <property type="match status" value="1"/>
</dbReference>
<dbReference type="SMART" id="SM00004">
    <property type="entry name" value="NL"/>
    <property type="match status" value="2"/>
</dbReference>
<dbReference type="SUPFAM" id="SSF90193">
    <property type="entry name" value="Notch domain"/>
    <property type="match status" value="2"/>
</dbReference>
<dbReference type="InterPro" id="IPR050889">
    <property type="entry name" value="Dendritic_Spine_Reg/Scaffold"/>
</dbReference>
<dbReference type="SUPFAM" id="SSF50978">
    <property type="entry name" value="WD40 repeat-like"/>
    <property type="match status" value="1"/>
</dbReference>
<keyword evidence="3 10" id="KW-1133">Transmembrane helix</keyword>
<accession>A0A8R1UQW2</accession>
<comment type="subcellular location">
    <subcellularLocation>
        <location evidence="8">Endomembrane system</location>
        <topology evidence="8">Single-pass type I membrane protein</topology>
    </subcellularLocation>
</comment>
<dbReference type="PROSITE" id="PS50088">
    <property type="entry name" value="ANK_REPEAT"/>
    <property type="match status" value="2"/>
</dbReference>
<dbReference type="InterPro" id="IPR002110">
    <property type="entry name" value="Ankyrin_rpt"/>
</dbReference>
<dbReference type="AlphaFoldDB" id="A0A2A6C5L9"/>
<feature type="transmembrane region" description="Helical" evidence="10">
    <location>
        <begin position="739"/>
        <end position="763"/>
    </location>
</feature>
<protein>
    <submittedName>
        <fullName evidence="11">Ankyrin repeat-containing protein</fullName>
    </submittedName>
</protein>
<dbReference type="PANTHER" id="PTHR24166:SF48">
    <property type="entry name" value="PROTEIN VAPYRIN"/>
    <property type="match status" value="1"/>
</dbReference>
<dbReference type="PROSITE" id="PS01186">
    <property type="entry name" value="EGF_2"/>
    <property type="match status" value="2"/>
</dbReference>
<dbReference type="Gene3D" id="3.30.70.3310">
    <property type="match status" value="1"/>
</dbReference>
<evidence type="ECO:0000256" key="3">
    <source>
        <dbReference type="ARBA" id="ARBA00022989"/>
    </source>
</evidence>
<dbReference type="InterPro" id="IPR000800">
    <property type="entry name" value="Notch_dom"/>
</dbReference>
<feature type="region of interest" description="Disordered" evidence="9">
    <location>
        <begin position="1130"/>
        <end position="1156"/>
    </location>
</feature>
<gene>
    <name evidence="11" type="primary">WBGene00273194</name>
</gene>
<evidence type="ECO:0000256" key="10">
    <source>
        <dbReference type="SAM" id="Phobius"/>
    </source>
</evidence>
<keyword evidence="2" id="KW-0677">Repeat</keyword>
<evidence type="ECO:0000256" key="6">
    <source>
        <dbReference type="ARBA" id="ARBA00023157"/>
    </source>
</evidence>
<keyword evidence="12" id="KW-1185">Reference proteome</keyword>
<dbReference type="EnsemblMetazoa" id="PPA34825.1">
    <property type="protein sequence ID" value="PPA34825.1"/>
    <property type="gene ID" value="WBGene00273194"/>
</dbReference>
<dbReference type="Gene3D" id="2.130.10.10">
    <property type="entry name" value="YVTN repeat-like/Quinoprotein amine dehydrogenase"/>
    <property type="match status" value="1"/>
</dbReference>
<evidence type="ECO:0000256" key="1">
    <source>
        <dbReference type="ARBA" id="ARBA00022692"/>
    </source>
</evidence>
<dbReference type="SMART" id="SM00181">
    <property type="entry name" value="EGF"/>
    <property type="match status" value="3"/>
</dbReference>
<proteinExistence type="predicted"/>
<keyword evidence="5 10" id="KW-0472">Membrane</keyword>
<feature type="region of interest" description="Disordered" evidence="9">
    <location>
        <begin position="1192"/>
        <end position="1217"/>
    </location>
</feature>
<feature type="compositionally biased region" description="Low complexity" evidence="9">
    <location>
        <begin position="1193"/>
        <end position="1202"/>
    </location>
</feature>
<dbReference type="PROSITE" id="PS50297">
    <property type="entry name" value="ANK_REP_REGION"/>
    <property type="match status" value="2"/>
</dbReference>
<dbReference type="InterPro" id="IPR015943">
    <property type="entry name" value="WD40/YVTN_repeat-like_dom_sf"/>
</dbReference>
<evidence type="ECO:0000256" key="2">
    <source>
        <dbReference type="ARBA" id="ARBA00022737"/>
    </source>
</evidence>
<feature type="region of interest" description="Disordered" evidence="9">
    <location>
        <begin position="1060"/>
        <end position="1081"/>
    </location>
</feature>
<evidence type="ECO:0000256" key="5">
    <source>
        <dbReference type="ARBA" id="ARBA00023136"/>
    </source>
</evidence>
<dbReference type="InterPro" id="IPR035993">
    <property type="entry name" value="Notch-like_dom_sf"/>
</dbReference>
<dbReference type="Pfam" id="PF00066">
    <property type="entry name" value="Notch"/>
    <property type="match status" value="2"/>
</dbReference>
<dbReference type="PANTHER" id="PTHR24166">
    <property type="entry name" value="ROLLING PEBBLES, ISOFORM B"/>
    <property type="match status" value="1"/>
</dbReference>
<reference evidence="11" key="2">
    <citation type="submission" date="2022-06" db="UniProtKB">
        <authorList>
            <consortium name="EnsemblMetazoa"/>
        </authorList>
    </citation>
    <scope>IDENTIFICATION</scope>
    <source>
        <strain evidence="11">PS312</strain>
    </source>
</reference>
<reference evidence="12" key="1">
    <citation type="journal article" date="2008" name="Nat. Genet.">
        <title>The Pristionchus pacificus genome provides a unique perspective on nematode lifestyle and parasitism.</title>
        <authorList>
            <person name="Dieterich C."/>
            <person name="Clifton S.W."/>
            <person name="Schuster L.N."/>
            <person name="Chinwalla A."/>
            <person name="Delehaunty K."/>
            <person name="Dinkelacker I."/>
            <person name="Fulton L."/>
            <person name="Fulton R."/>
            <person name="Godfrey J."/>
            <person name="Minx P."/>
            <person name="Mitreva M."/>
            <person name="Roeseler W."/>
            <person name="Tian H."/>
            <person name="Witte H."/>
            <person name="Yang S.P."/>
            <person name="Wilson R.K."/>
            <person name="Sommer R.J."/>
        </authorList>
    </citation>
    <scope>NUCLEOTIDE SEQUENCE [LARGE SCALE GENOMIC DNA]</scope>
    <source>
        <strain evidence="12">PS312</strain>
    </source>
</reference>
<organism evidence="11 12">
    <name type="scientific">Pristionchus pacificus</name>
    <name type="common">Parasitic nematode worm</name>
    <dbReference type="NCBI Taxonomy" id="54126"/>
    <lineage>
        <taxon>Eukaryota</taxon>
        <taxon>Metazoa</taxon>
        <taxon>Ecdysozoa</taxon>
        <taxon>Nematoda</taxon>
        <taxon>Chromadorea</taxon>
        <taxon>Rhabditida</taxon>
        <taxon>Rhabditina</taxon>
        <taxon>Diplogasteromorpha</taxon>
        <taxon>Diplogasteroidea</taxon>
        <taxon>Neodiplogasteridae</taxon>
        <taxon>Pristionchus</taxon>
    </lineage>
</organism>
<dbReference type="PROSITE" id="PS50026">
    <property type="entry name" value="EGF_3"/>
    <property type="match status" value="1"/>
</dbReference>
<evidence type="ECO:0000256" key="7">
    <source>
        <dbReference type="ARBA" id="ARBA00023180"/>
    </source>
</evidence>
<evidence type="ECO:0000256" key="8">
    <source>
        <dbReference type="ARBA" id="ARBA00046288"/>
    </source>
</evidence>
<name>A0A2A6C5L9_PRIPA</name>
<dbReference type="PROSITE" id="PS00022">
    <property type="entry name" value="EGF_1"/>
    <property type="match status" value="2"/>
</dbReference>
<dbReference type="Gene3D" id="3.30.300.320">
    <property type="match status" value="1"/>
</dbReference>
<dbReference type="Gene3D" id="2.10.25.10">
    <property type="entry name" value="Laminin"/>
    <property type="match status" value="1"/>
</dbReference>
<dbReference type="InterPro" id="IPR036322">
    <property type="entry name" value="WD40_repeat_dom_sf"/>
</dbReference>
<sequence length="1217" mass="132416">MAAIPPKLKRQLGSDGTYVVGLAHDGGSSLACSTTAKEVTILDILTNQVIHKHCIEKEIVGIHFVNQVLYYLDRSLQVHVVDKRMAEYPSCNRLSIPLKYDENGVTASAFNENYLAFATCCTTTTAGDSTAGQVGQSDDDDEDDEAKNPIWVFDMRNMEKVLVETDAHSDTVSSLSFKGNLLISGGLDGLVNVIDPTAAEGEYVVATVPIDTAVDRVGALNYGDAANILYVTTDDYRWNLLKMNSAEDIDNILTRRVRKERKLVDMVGLPREDFPVASVEYNVDESRMHLIGSSLDGTKSSIIGEYDFHKGLPRVAKYVDGTLFTGGEDGFIAGFQVELRDADGKTLKEPFSVFSAVLLQSLLGVVIACPQGLKGPQCDQKCEMNCNTGLCYWRNETEVCICEETKWTGANCEEALPCATAKCNNGRCEPYNHSIIPYICVCNDGYKGDTCDEPIIDLCIGQSKITCYNGATCADNKCICLDGFGGTFCENRVPLLSEYEASSCNASCAALFANNRCNKECYTAECFFDGLDCHELPEYDDEREIWMDLGSATQCLNSYGNDICDEDCNLYMYGFDGGDCEKELRGMRKAKIQISLAVKPDELYISHKFFIAYLAQIIRAGVSISKGEKDNHPQIFSVVNSTGIEELIPLDGSKPLDKYTDFTKIILDIDASHCYNETWNCFRWNGTGNAIQPIITLLQTKFVRSEQRLIFPSRSQEVSFIVMAVNTVQEAATAAWLEIFLAVTISMLVTLIIAMVIIGCWILRRRRQYSKTVKDGGTRNGWIDHQKNRLVAAVEEGNVSSLTALLTGMTPLEAANAEDVAGNTVLHMAGARDDKEVVEKLLDSRMFDVCSVNAIGQSPLLYSLREGKPGLETLTLLVNAINEAKLRQRTTSQSPRAAATLLMHTALTEEPGWGLTDSVGRSALHHAALAGRPRHIIHFLVSHGASPGLQDASGNTPLHLAAINGHAETVHALLDERAGVTVANSLGNTPAQVCSLNGHSALAAMLFEKEDAIISAPIRSRNDSQRGTMYSTVESVFSDDPDELVLPSLLSFTADLTPLMTPQSPGTADSGGGRLSLSGLGGTLSSGKGTLSGSVDALLSTPTPKLPHILTPPSQLVEISPERLDTTPSTFPRKCLYGVERSPSDPRPSQLTSPYGAVYGKRRSLPDGPSITSNYRDVLLNPGHFTYATNTMSSTSERSQSSFGHDSLVSSFRPPLS</sequence>
<dbReference type="GO" id="GO:0012505">
    <property type="term" value="C:endomembrane system"/>
    <property type="evidence" value="ECO:0007669"/>
    <property type="project" value="UniProtKB-SubCell"/>
</dbReference>
<evidence type="ECO:0000256" key="4">
    <source>
        <dbReference type="ARBA" id="ARBA00023043"/>
    </source>
</evidence>
<dbReference type="SUPFAM" id="SSF48403">
    <property type="entry name" value="Ankyrin repeat"/>
    <property type="match status" value="1"/>
</dbReference>
<keyword evidence="4" id="KW-0040">ANK repeat</keyword>
<keyword evidence="7" id="KW-0325">Glycoprotein</keyword>
<evidence type="ECO:0000256" key="9">
    <source>
        <dbReference type="SAM" id="MobiDB-lite"/>
    </source>
</evidence>
<evidence type="ECO:0000313" key="11">
    <source>
        <dbReference type="EnsemblMetazoa" id="PPA34825.1"/>
    </source>
</evidence>
<dbReference type="Proteomes" id="UP000005239">
    <property type="component" value="Unassembled WGS sequence"/>
</dbReference>
<evidence type="ECO:0000313" key="12">
    <source>
        <dbReference type="Proteomes" id="UP000005239"/>
    </source>
</evidence>
<keyword evidence="1 10" id="KW-0812">Transmembrane</keyword>
<feature type="compositionally biased region" description="Gly residues" evidence="9">
    <location>
        <begin position="1069"/>
        <end position="1081"/>
    </location>
</feature>
<keyword evidence="6" id="KW-1015">Disulfide bond</keyword>
<dbReference type="InterPro" id="IPR036770">
    <property type="entry name" value="Ankyrin_rpt-contain_sf"/>
</dbReference>
<dbReference type="InterPro" id="IPR000742">
    <property type="entry name" value="EGF"/>
</dbReference>